<dbReference type="CDD" id="cd17321">
    <property type="entry name" value="MFS_MMR_MDR_like"/>
    <property type="match status" value="1"/>
</dbReference>
<keyword evidence="4 7" id="KW-0812">Transmembrane</keyword>
<gene>
    <name evidence="9" type="ORF">KGD83_12375</name>
</gene>
<dbReference type="Gene3D" id="1.20.1250.20">
    <property type="entry name" value="MFS general substrate transporter like domains"/>
    <property type="match status" value="1"/>
</dbReference>
<evidence type="ECO:0000256" key="4">
    <source>
        <dbReference type="ARBA" id="ARBA00022692"/>
    </source>
</evidence>
<dbReference type="SUPFAM" id="SSF103473">
    <property type="entry name" value="MFS general substrate transporter"/>
    <property type="match status" value="1"/>
</dbReference>
<feature type="domain" description="Major facilitator superfamily (MFS) profile" evidence="8">
    <location>
        <begin position="1"/>
        <end position="477"/>
    </location>
</feature>
<feature type="transmembrane region" description="Helical" evidence="7">
    <location>
        <begin position="308"/>
        <end position="329"/>
    </location>
</feature>
<feature type="transmembrane region" description="Helical" evidence="7">
    <location>
        <begin position="202"/>
        <end position="222"/>
    </location>
</feature>
<evidence type="ECO:0000259" key="8">
    <source>
        <dbReference type="PROSITE" id="PS50850"/>
    </source>
</evidence>
<feature type="transmembrane region" description="Helical" evidence="7">
    <location>
        <begin position="279"/>
        <end position="301"/>
    </location>
</feature>
<keyword evidence="6 7" id="KW-0472">Membrane</keyword>
<reference evidence="10" key="1">
    <citation type="submission" date="2021-05" db="EMBL/GenBank/DDBJ databases">
        <title>Direct Submission.</title>
        <authorList>
            <person name="Li K."/>
            <person name="Gao J."/>
        </authorList>
    </citation>
    <scope>NUCLEOTIDE SEQUENCE [LARGE SCALE GENOMIC DNA]</scope>
    <source>
        <strain evidence="10">HDS12</strain>
    </source>
</reference>
<feature type="transmembrane region" description="Helical" evidence="7">
    <location>
        <begin position="243"/>
        <end position="264"/>
    </location>
</feature>
<evidence type="ECO:0000256" key="5">
    <source>
        <dbReference type="ARBA" id="ARBA00022989"/>
    </source>
</evidence>
<accession>A0ABX8CGI8</accession>
<dbReference type="PROSITE" id="PS50850">
    <property type="entry name" value="MFS"/>
    <property type="match status" value="1"/>
</dbReference>
<evidence type="ECO:0000256" key="3">
    <source>
        <dbReference type="ARBA" id="ARBA00022475"/>
    </source>
</evidence>
<protein>
    <submittedName>
        <fullName evidence="9">MFS transporter</fullName>
    </submittedName>
</protein>
<name>A0ABX8CGI8_9ACTN</name>
<feature type="transmembrane region" description="Helical" evidence="7">
    <location>
        <begin position="118"/>
        <end position="137"/>
    </location>
</feature>
<feature type="transmembrane region" description="Helical" evidence="7">
    <location>
        <begin position="455"/>
        <end position="473"/>
    </location>
</feature>
<evidence type="ECO:0000313" key="9">
    <source>
        <dbReference type="EMBL" id="QUX31733.1"/>
    </source>
</evidence>
<dbReference type="EMBL" id="CP074132">
    <property type="protein sequence ID" value="QUX31733.1"/>
    <property type="molecule type" value="Genomic_DNA"/>
</dbReference>
<dbReference type="Gene3D" id="1.20.1720.10">
    <property type="entry name" value="Multidrug resistance protein D"/>
    <property type="match status" value="1"/>
</dbReference>
<dbReference type="Proteomes" id="UP000678016">
    <property type="component" value="Chromosome"/>
</dbReference>
<dbReference type="PANTHER" id="PTHR42718:SF47">
    <property type="entry name" value="METHYL VIOLOGEN RESISTANCE PROTEIN SMVA"/>
    <property type="match status" value="1"/>
</dbReference>
<feature type="transmembrane region" description="Helical" evidence="7">
    <location>
        <begin position="56"/>
        <end position="75"/>
    </location>
</feature>
<sequence>MSIDLTVLSMAVPHLSRDLAPSGTQLLWIIDVYGVFLAGLLILMGSLGDRIGRRRLLLIGSAAFGAASVLAAFAWSPEVLIAARALLGIGGATLMPSTLSLIRTVFEDPAQRRRAISVWMAAFAGGAGLGPVVGGLLLEHFWWGSVFLINVPIMVLLLIVGPMLLPESRNPDPGPFDVLSVVMLIAAILAVILGFKDAGKEGWGLVPVAWILAGVAVAALFTHRQRTLTHPLIDITLFRSLPFTVAVLANVAGVFAMTGVLYFLPQYVQIVLGRSPLEAGLWSLPLAVGAIAGALTAPAIARRLPMGWVIGLGLITAASGYLVLSLLGVDEAMLLAFLGGALLGAGVGVADTLTNDVIIGTAPADKAGAAAGISETAYELGGALGTAVLGSIGASIYSTHVMDNLPAGTPEEVSGPASQTLGAAAEVAAALPPDLAGPFNAIVNDAFVGAMTQTFLTAAVIVAIAALGALYALRKHRAATPVDH</sequence>
<keyword evidence="3" id="KW-1003">Cell membrane</keyword>
<feature type="transmembrane region" description="Helical" evidence="7">
    <location>
        <begin position="26"/>
        <end position="44"/>
    </location>
</feature>
<comment type="subcellular location">
    <subcellularLocation>
        <location evidence="1">Cell membrane</location>
        <topology evidence="1">Multi-pass membrane protein</topology>
    </subcellularLocation>
</comment>
<evidence type="ECO:0000256" key="2">
    <source>
        <dbReference type="ARBA" id="ARBA00022448"/>
    </source>
</evidence>
<dbReference type="InterPro" id="IPR036259">
    <property type="entry name" value="MFS_trans_sf"/>
</dbReference>
<organism evidence="9 10">
    <name type="scientific">Nocardiopsis akebiae</name>
    <dbReference type="NCBI Taxonomy" id="2831968"/>
    <lineage>
        <taxon>Bacteria</taxon>
        <taxon>Bacillati</taxon>
        <taxon>Actinomycetota</taxon>
        <taxon>Actinomycetes</taxon>
        <taxon>Streptosporangiales</taxon>
        <taxon>Nocardiopsidaceae</taxon>
        <taxon>Nocardiopsis</taxon>
    </lineage>
</organism>
<dbReference type="Pfam" id="PF07690">
    <property type="entry name" value="MFS_1"/>
    <property type="match status" value="1"/>
</dbReference>
<feature type="transmembrane region" description="Helical" evidence="7">
    <location>
        <begin position="176"/>
        <end position="196"/>
    </location>
</feature>
<feature type="transmembrane region" description="Helical" evidence="7">
    <location>
        <begin position="143"/>
        <end position="164"/>
    </location>
</feature>
<evidence type="ECO:0000256" key="6">
    <source>
        <dbReference type="ARBA" id="ARBA00023136"/>
    </source>
</evidence>
<dbReference type="PANTHER" id="PTHR42718">
    <property type="entry name" value="MAJOR FACILITATOR SUPERFAMILY MULTIDRUG TRANSPORTER MFSC"/>
    <property type="match status" value="1"/>
</dbReference>
<keyword evidence="5 7" id="KW-1133">Transmembrane helix</keyword>
<dbReference type="InterPro" id="IPR011701">
    <property type="entry name" value="MFS"/>
</dbReference>
<evidence type="ECO:0000256" key="7">
    <source>
        <dbReference type="SAM" id="Phobius"/>
    </source>
</evidence>
<keyword evidence="10" id="KW-1185">Reference proteome</keyword>
<evidence type="ECO:0000313" key="10">
    <source>
        <dbReference type="Proteomes" id="UP000678016"/>
    </source>
</evidence>
<evidence type="ECO:0000256" key="1">
    <source>
        <dbReference type="ARBA" id="ARBA00004651"/>
    </source>
</evidence>
<proteinExistence type="predicted"/>
<feature type="transmembrane region" description="Helical" evidence="7">
    <location>
        <begin position="81"/>
        <end position="106"/>
    </location>
</feature>
<dbReference type="InterPro" id="IPR020846">
    <property type="entry name" value="MFS_dom"/>
</dbReference>
<keyword evidence="2" id="KW-0813">Transport</keyword>